<organism evidence="1 2">
    <name type="scientific">Cotesia glomerata</name>
    <name type="common">Lepidopteran parasitic wasp</name>
    <name type="synonym">Apanteles glomeratus</name>
    <dbReference type="NCBI Taxonomy" id="32391"/>
    <lineage>
        <taxon>Eukaryota</taxon>
        <taxon>Metazoa</taxon>
        <taxon>Ecdysozoa</taxon>
        <taxon>Arthropoda</taxon>
        <taxon>Hexapoda</taxon>
        <taxon>Insecta</taxon>
        <taxon>Pterygota</taxon>
        <taxon>Neoptera</taxon>
        <taxon>Endopterygota</taxon>
        <taxon>Hymenoptera</taxon>
        <taxon>Apocrita</taxon>
        <taxon>Ichneumonoidea</taxon>
        <taxon>Braconidae</taxon>
        <taxon>Microgastrinae</taxon>
        <taxon>Cotesia</taxon>
    </lineage>
</organism>
<dbReference type="Proteomes" id="UP000826195">
    <property type="component" value="Unassembled WGS sequence"/>
</dbReference>
<dbReference type="EMBL" id="JAHXZJ010000974">
    <property type="protein sequence ID" value="KAH0556067.1"/>
    <property type="molecule type" value="Genomic_DNA"/>
</dbReference>
<sequence length="53" mass="6285">TLEIIKRRQTWIRERIHDQKDSKPLSLTVRRELFSKLIFQSITPPGIQPNNGE</sequence>
<name>A0AAV7IVF7_COTGL</name>
<evidence type="ECO:0000313" key="2">
    <source>
        <dbReference type="Proteomes" id="UP000826195"/>
    </source>
</evidence>
<reference evidence="1 2" key="1">
    <citation type="journal article" date="2021" name="J. Hered.">
        <title>A chromosome-level genome assembly of the parasitoid wasp, Cotesia glomerata (Hymenoptera: Braconidae).</title>
        <authorList>
            <person name="Pinto B.J."/>
            <person name="Weis J.J."/>
            <person name="Gamble T."/>
            <person name="Ode P.J."/>
            <person name="Paul R."/>
            <person name="Zaspel J.M."/>
        </authorList>
    </citation>
    <scope>NUCLEOTIDE SEQUENCE [LARGE SCALE GENOMIC DNA]</scope>
    <source>
        <strain evidence="1">CgM1</strain>
    </source>
</reference>
<protein>
    <submittedName>
        <fullName evidence="1">Uncharacterized protein</fullName>
    </submittedName>
</protein>
<proteinExistence type="predicted"/>
<dbReference type="AlphaFoldDB" id="A0AAV7IVF7"/>
<comment type="caution">
    <text evidence="1">The sequence shown here is derived from an EMBL/GenBank/DDBJ whole genome shotgun (WGS) entry which is preliminary data.</text>
</comment>
<gene>
    <name evidence="1" type="ORF">KQX54_000371</name>
</gene>
<feature type="non-terminal residue" evidence="1">
    <location>
        <position position="1"/>
    </location>
</feature>
<accession>A0AAV7IVF7</accession>
<keyword evidence="2" id="KW-1185">Reference proteome</keyword>
<evidence type="ECO:0000313" key="1">
    <source>
        <dbReference type="EMBL" id="KAH0556067.1"/>
    </source>
</evidence>